<dbReference type="EMBL" id="PTIZ01000006">
    <property type="protein sequence ID" value="PPK75255.1"/>
    <property type="molecule type" value="Genomic_DNA"/>
</dbReference>
<organism evidence="1 2">
    <name type="scientific">Methylobacter tundripaludum</name>
    <dbReference type="NCBI Taxonomy" id="173365"/>
    <lineage>
        <taxon>Bacteria</taxon>
        <taxon>Pseudomonadati</taxon>
        <taxon>Pseudomonadota</taxon>
        <taxon>Gammaproteobacteria</taxon>
        <taxon>Methylococcales</taxon>
        <taxon>Methylococcaceae</taxon>
        <taxon>Methylobacter</taxon>
    </lineage>
</organism>
<dbReference type="AlphaFoldDB" id="A0A2S6HCP8"/>
<protein>
    <recommendedName>
        <fullName evidence="3">RiboL-PSP-HEPN domain-containing protein</fullName>
    </recommendedName>
</protein>
<reference evidence="1 2" key="1">
    <citation type="submission" date="2018-02" db="EMBL/GenBank/DDBJ databases">
        <title>Subsurface microbial communities from deep shales in Ohio and West Virginia, USA.</title>
        <authorList>
            <person name="Wrighton K."/>
        </authorList>
    </citation>
    <scope>NUCLEOTIDE SEQUENCE [LARGE SCALE GENOMIC DNA]</scope>
    <source>
        <strain evidence="1 2">OWC-DMM</strain>
    </source>
</reference>
<accession>A0A2S6HCP8</accession>
<dbReference type="RefSeq" id="WP_104429124.1">
    <property type="nucleotide sequence ID" value="NZ_PTIZ01000006.1"/>
</dbReference>
<sequence>MPSDRFTQLQTQLNVLRGHLLPTPFDPTGTYDDQEKVATAALAYRVLSHAEIESYFEDRVMQAVDHARVAWENTMQVSRIILCLLAFSGKEMRSPPDTLEAPNENKKKTWPEQVDIAKRLSPLIANFSYYVRKENHGIKEKNLLSLLLPIGVNHSRLDPTFLADMDSFGALRGATAHSSRSTSVRQAVDPAEEWKRIEALMSGIESVDTLIDSLIQDIPRA</sequence>
<evidence type="ECO:0000313" key="1">
    <source>
        <dbReference type="EMBL" id="PPK75255.1"/>
    </source>
</evidence>
<comment type="caution">
    <text evidence="1">The sequence shown here is derived from an EMBL/GenBank/DDBJ whole genome shotgun (WGS) entry which is preliminary data.</text>
</comment>
<evidence type="ECO:0008006" key="3">
    <source>
        <dbReference type="Google" id="ProtNLM"/>
    </source>
</evidence>
<proteinExistence type="predicted"/>
<evidence type="ECO:0000313" key="2">
    <source>
        <dbReference type="Proteomes" id="UP000240010"/>
    </source>
</evidence>
<name>A0A2S6HCP8_9GAMM</name>
<gene>
    <name evidence="1" type="ORF">B0F87_106102</name>
</gene>
<dbReference type="Proteomes" id="UP000240010">
    <property type="component" value="Unassembled WGS sequence"/>
</dbReference>